<reference evidence="3 4" key="1">
    <citation type="submission" date="2020-07" db="EMBL/GenBank/DDBJ databases">
        <title>Gai3-2, isolated from salt lake.</title>
        <authorList>
            <person name="Cui H."/>
            <person name="Shi X."/>
        </authorList>
    </citation>
    <scope>NUCLEOTIDE SEQUENCE [LARGE SCALE GENOMIC DNA]</scope>
    <source>
        <strain evidence="3 4">Gai3-2</strain>
    </source>
</reference>
<comment type="similarity">
    <text evidence="1">Belongs to the sulfatase family.</text>
</comment>
<protein>
    <submittedName>
        <fullName evidence="3">Sulfatase-like hydrolase/transferase</fullName>
    </submittedName>
</protein>
<dbReference type="Proteomes" id="UP000509750">
    <property type="component" value="Chromosome"/>
</dbReference>
<evidence type="ECO:0000256" key="1">
    <source>
        <dbReference type="ARBA" id="ARBA00008779"/>
    </source>
</evidence>
<dbReference type="AlphaFoldDB" id="A0A7D5G9X8"/>
<sequence>MTQSPSIAVVVLDTLRKDAFDEAFDWLPGLRFENAWSTSHWTVPVHASLFAGKYASDLGVHVGNQYLDCPEPVLAEQLADAGYTTRAFSCNPNISKPFAFDRGFDEFHGSWRLRGLEENVFDWQSFIAETRGDGIRRYLEALWQCIHEDCATWPSIKRGFRLKLYSLTPSATAHVDDGACEALDYIRRAEFDRPEFLFVNLMEAHGPYTPPEEYITTGSREEVVERTTYNGLVATVADRPPNDAEYLRRTYDDAVRYLSDIYRDMFQELRASFDYVITLSDHGELFGEHDAWQHAYGVYPELTHVPLVISGDGIPDESFPETVSLIDVHSTVRSLTGLDANSCGTSLVEVDDSEKLTVTPPDSSYFTEYHGVNPLNRAAVVEAGFDPSPFDEQLYGVKSPTTPYAYETLDGVQSSADGDPATAADTIKRHRSQATIRVVEDAGEVSDVVRRRLEELGYA</sequence>
<evidence type="ECO:0000313" key="3">
    <source>
        <dbReference type="EMBL" id="QLG26092.1"/>
    </source>
</evidence>
<dbReference type="InterPro" id="IPR017850">
    <property type="entry name" value="Alkaline_phosphatase_core_sf"/>
</dbReference>
<dbReference type="GeneID" id="56027248"/>
<dbReference type="EMBL" id="CP058529">
    <property type="protein sequence ID" value="QLG26092.1"/>
    <property type="molecule type" value="Genomic_DNA"/>
</dbReference>
<keyword evidence="3" id="KW-0808">Transferase</keyword>
<evidence type="ECO:0000259" key="2">
    <source>
        <dbReference type="Pfam" id="PF00884"/>
    </source>
</evidence>
<gene>
    <name evidence="3" type="ORF">HUG10_00405</name>
</gene>
<feature type="domain" description="Sulfatase N-terminal" evidence="2">
    <location>
        <begin position="29"/>
        <end position="337"/>
    </location>
</feature>
<dbReference type="RefSeq" id="WP_179167667.1">
    <property type="nucleotide sequence ID" value="NZ_CP058529.1"/>
</dbReference>
<keyword evidence="4" id="KW-1185">Reference proteome</keyword>
<dbReference type="Pfam" id="PF00884">
    <property type="entry name" value="Sulfatase"/>
    <property type="match status" value="1"/>
</dbReference>
<dbReference type="Gene3D" id="3.40.720.10">
    <property type="entry name" value="Alkaline Phosphatase, subunit A"/>
    <property type="match status" value="1"/>
</dbReference>
<dbReference type="GO" id="GO:0004065">
    <property type="term" value="F:arylsulfatase activity"/>
    <property type="evidence" value="ECO:0007669"/>
    <property type="project" value="TreeGrafter"/>
</dbReference>
<dbReference type="PANTHER" id="PTHR42693:SF33">
    <property type="entry name" value="ARYLSULFATASE"/>
    <property type="match status" value="1"/>
</dbReference>
<dbReference type="OrthoDB" id="3164at2157"/>
<dbReference type="PANTHER" id="PTHR42693">
    <property type="entry name" value="ARYLSULFATASE FAMILY MEMBER"/>
    <property type="match status" value="1"/>
</dbReference>
<name>A0A7D5G9X8_9EURY</name>
<keyword evidence="3" id="KW-0378">Hydrolase</keyword>
<evidence type="ECO:0000313" key="4">
    <source>
        <dbReference type="Proteomes" id="UP000509750"/>
    </source>
</evidence>
<organism evidence="3 4">
    <name type="scientific">Halorarum halophilum</name>
    <dbReference type="NCBI Taxonomy" id="2743090"/>
    <lineage>
        <taxon>Archaea</taxon>
        <taxon>Methanobacteriati</taxon>
        <taxon>Methanobacteriota</taxon>
        <taxon>Stenosarchaea group</taxon>
        <taxon>Halobacteria</taxon>
        <taxon>Halobacteriales</taxon>
        <taxon>Haloferacaceae</taxon>
        <taxon>Halorarum</taxon>
    </lineage>
</organism>
<accession>A0A7D5G9X8</accession>
<dbReference type="GO" id="GO:0016740">
    <property type="term" value="F:transferase activity"/>
    <property type="evidence" value="ECO:0007669"/>
    <property type="project" value="UniProtKB-KW"/>
</dbReference>
<dbReference type="SUPFAM" id="SSF53649">
    <property type="entry name" value="Alkaline phosphatase-like"/>
    <property type="match status" value="1"/>
</dbReference>
<dbReference type="InterPro" id="IPR050738">
    <property type="entry name" value="Sulfatase"/>
</dbReference>
<dbReference type="KEGG" id="halg:HUG10_00405"/>
<proteinExistence type="inferred from homology"/>
<dbReference type="InterPro" id="IPR000917">
    <property type="entry name" value="Sulfatase_N"/>
</dbReference>